<sequence length="269" mass="30793">MTGWKWLRMVNKTNRKKDTSKRRKIKGEPHVSSSGKVVLVKTTTKGCVFSTQKYILLKYQRPSTLCSATYEPANCVPFRIWKTKYEEHAVDGLKPKSVQQVSLNPQKESDVRDLFPFLDQESRESRSSSADKPPSTLQRFPSTAAALTATHCVVSAKFVPRLLTHDQRENRVRVCCDLKSEVQNDPNFLKIIVTGEESWCYGYDPESKQASSQWKTPNSLQPEKVRSNVKTMTFFIHGNKKNSDGARLDNENEREQVELDSNLHHMKAE</sequence>
<dbReference type="InterPro" id="IPR052709">
    <property type="entry name" value="Transposase-MT_Hybrid"/>
</dbReference>
<dbReference type="Proteomes" id="UP001148838">
    <property type="component" value="Unassembled WGS sequence"/>
</dbReference>
<reference evidence="2 3" key="1">
    <citation type="journal article" date="2022" name="Allergy">
        <title>Genome assembly and annotation of Periplaneta americana reveal a comprehensive cockroach allergen profile.</title>
        <authorList>
            <person name="Wang L."/>
            <person name="Xiong Q."/>
            <person name="Saelim N."/>
            <person name="Wang L."/>
            <person name="Nong W."/>
            <person name="Wan A.T."/>
            <person name="Shi M."/>
            <person name="Liu X."/>
            <person name="Cao Q."/>
            <person name="Hui J.H.L."/>
            <person name="Sookrung N."/>
            <person name="Leung T.F."/>
            <person name="Tungtrongchitr A."/>
            <person name="Tsui S.K.W."/>
        </authorList>
    </citation>
    <scope>NUCLEOTIDE SEQUENCE [LARGE SCALE GENOMIC DNA]</scope>
    <source>
        <strain evidence="2">PWHHKU_190912</strain>
    </source>
</reference>
<evidence type="ECO:0000256" key="1">
    <source>
        <dbReference type="SAM" id="MobiDB-lite"/>
    </source>
</evidence>
<organism evidence="2 3">
    <name type="scientific">Periplaneta americana</name>
    <name type="common">American cockroach</name>
    <name type="synonym">Blatta americana</name>
    <dbReference type="NCBI Taxonomy" id="6978"/>
    <lineage>
        <taxon>Eukaryota</taxon>
        <taxon>Metazoa</taxon>
        <taxon>Ecdysozoa</taxon>
        <taxon>Arthropoda</taxon>
        <taxon>Hexapoda</taxon>
        <taxon>Insecta</taxon>
        <taxon>Pterygota</taxon>
        <taxon>Neoptera</taxon>
        <taxon>Polyneoptera</taxon>
        <taxon>Dictyoptera</taxon>
        <taxon>Blattodea</taxon>
        <taxon>Blattoidea</taxon>
        <taxon>Blattidae</taxon>
        <taxon>Blattinae</taxon>
        <taxon>Periplaneta</taxon>
    </lineage>
</organism>
<feature type="compositionally biased region" description="Basic and acidic residues" evidence="1">
    <location>
        <begin position="241"/>
        <end position="269"/>
    </location>
</feature>
<evidence type="ECO:0000313" key="3">
    <source>
        <dbReference type="Proteomes" id="UP001148838"/>
    </source>
</evidence>
<evidence type="ECO:0000313" key="2">
    <source>
        <dbReference type="EMBL" id="KAJ4432888.1"/>
    </source>
</evidence>
<dbReference type="PANTHER" id="PTHR46060:SF1">
    <property type="entry name" value="MARINER MOS1 TRANSPOSASE-LIKE PROTEIN"/>
    <property type="match status" value="1"/>
</dbReference>
<dbReference type="EMBL" id="JAJSOF020000029">
    <property type="protein sequence ID" value="KAJ4432888.1"/>
    <property type="molecule type" value="Genomic_DNA"/>
</dbReference>
<proteinExistence type="predicted"/>
<accession>A0ABQ8SFV9</accession>
<gene>
    <name evidence="2" type="ORF">ANN_21527</name>
</gene>
<dbReference type="Gene3D" id="3.30.420.10">
    <property type="entry name" value="Ribonuclease H-like superfamily/Ribonuclease H"/>
    <property type="match status" value="1"/>
</dbReference>
<keyword evidence="3" id="KW-1185">Reference proteome</keyword>
<protein>
    <submittedName>
        <fullName evidence="2">Uncharacterized protein</fullName>
    </submittedName>
</protein>
<comment type="caution">
    <text evidence="2">The sequence shown here is derived from an EMBL/GenBank/DDBJ whole genome shotgun (WGS) entry which is preliminary data.</text>
</comment>
<dbReference type="PANTHER" id="PTHR46060">
    <property type="entry name" value="MARINER MOS1 TRANSPOSASE-LIKE PROTEIN"/>
    <property type="match status" value="1"/>
</dbReference>
<feature type="region of interest" description="Disordered" evidence="1">
    <location>
        <begin position="239"/>
        <end position="269"/>
    </location>
</feature>
<dbReference type="InterPro" id="IPR036397">
    <property type="entry name" value="RNaseH_sf"/>
</dbReference>
<name>A0ABQ8SFV9_PERAM</name>